<dbReference type="OrthoDB" id="428577at2759"/>
<dbReference type="InterPro" id="IPR000626">
    <property type="entry name" value="Ubiquitin-like_dom"/>
</dbReference>
<dbReference type="SMART" id="SM00213">
    <property type="entry name" value="UBQ"/>
    <property type="match status" value="1"/>
</dbReference>
<dbReference type="PROSITE" id="PS50053">
    <property type="entry name" value="UBIQUITIN_2"/>
    <property type="match status" value="1"/>
</dbReference>
<accession>A0A388M952</accession>
<dbReference type="CDD" id="cd17039">
    <property type="entry name" value="Ubl_ubiquitin_like"/>
    <property type="match status" value="1"/>
</dbReference>
<evidence type="ECO:0000313" key="4">
    <source>
        <dbReference type="Proteomes" id="UP000265515"/>
    </source>
</evidence>
<dbReference type="Gene3D" id="3.10.20.90">
    <property type="entry name" value="Phosphatidylinositol 3-kinase Catalytic Subunit, Chain A, domain 1"/>
    <property type="match status" value="1"/>
</dbReference>
<dbReference type="STRING" id="69332.A0A388M952"/>
<feature type="compositionally biased region" description="Basic and acidic residues" evidence="1">
    <location>
        <begin position="90"/>
        <end position="101"/>
    </location>
</feature>
<feature type="region of interest" description="Disordered" evidence="1">
    <location>
        <begin position="80"/>
        <end position="101"/>
    </location>
</feature>
<dbReference type="Gramene" id="GBG91045">
    <property type="protein sequence ID" value="GBG91045"/>
    <property type="gene ID" value="CBR_g51779"/>
</dbReference>
<evidence type="ECO:0000256" key="1">
    <source>
        <dbReference type="SAM" id="MobiDB-lite"/>
    </source>
</evidence>
<dbReference type="Pfam" id="PF00240">
    <property type="entry name" value="ubiquitin"/>
    <property type="match status" value="1"/>
</dbReference>
<gene>
    <name evidence="3" type="ORF">CBR_g51779</name>
</gene>
<reference evidence="3 4" key="1">
    <citation type="journal article" date="2018" name="Cell">
        <title>The Chara Genome: Secondary Complexity and Implications for Plant Terrestrialization.</title>
        <authorList>
            <person name="Nishiyama T."/>
            <person name="Sakayama H."/>
            <person name="Vries J.D."/>
            <person name="Buschmann H."/>
            <person name="Saint-Marcoux D."/>
            <person name="Ullrich K.K."/>
            <person name="Haas F.B."/>
            <person name="Vanderstraeten L."/>
            <person name="Becker D."/>
            <person name="Lang D."/>
            <person name="Vosolsobe S."/>
            <person name="Rombauts S."/>
            <person name="Wilhelmsson P.K.I."/>
            <person name="Janitza P."/>
            <person name="Kern R."/>
            <person name="Heyl A."/>
            <person name="Rumpler F."/>
            <person name="Villalobos L.I.A.C."/>
            <person name="Clay J.M."/>
            <person name="Skokan R."/>
            <person name="Toyoda A."/>
            <person name="Suzuki Y."/>
            <person name="Kagoshima H."/>
            <person name="Schijlen E."/>
            <person name="Tajeshwar N."/>
            <person name="Catarino B."/>
            <person name="Hetherington A.J."/>
            <person name="Saltykova A."/>
            <person name="Bonnot C."/>
            <person name="Breuninger H."/>
            <person name="Symeonidi A."/>
            <person name="Radhakrishnan G.V."/>
            <person name="Van Nieuwerburgh F."/>
            <person name="Deforce D."/>
            <person name="Chang C."/>
            <person name="Karol K.G."/>
            <person name="Hedrich R."/>
            <person name="Ulvskov P."/>
            <person name="Glockner G."/>
            <person name="Delwiche C.F."/>
            <person name="Petrasek J."/>
            <person name="Van de Peer Y."/>
            <person name="Friml J."/>
            <person name="Beilby M."/>
            <person name="Dolan L."/>
            <person name="Kohara Y."/>
            <person name="Sugano S."/>
            <person name="Fujiyama A."/>
            <person name="Delaux P.-M."/>
            <person name="Quint M."/>
            <person name="TheiBen G."/>
            <person name="Hagemann M."/>
            <person name="Harholt J."/>
            <person name="Dunand C."/>
            <person name="Zachgo S."/>
            <person name="Langdale J."/>
            <person name="Maumus F."/>
            <person name="Straeten D.V.D."/>
            <person name="Gould S.B."/>
            <person name="Rensing S.A."/>
        </authorList>
    </citation>
    <scope>NUCLEOTIDE SEQUENCE [LARGE SCALE GENOMIC DNA]</scope>
    <source>
        <strain evidence="3 4">S276</strain>
    </source>
</reference>
<dbReference type="Proteomes" id="UP000265515">
    <property type="component" value="Unassembled WGS sequence"/>
</dbReference>
<dbReference type="EMBL" id="BFEA01000866">
    <property type="protein sequence ID" value="GBG91045.1"/>
    <property type="molecule type" value="Genomic_DNA"/>
</dbReference>
<organism evidence="3 4">
    <name type="scientific">Chara braunii</name>
    <name type="common">Braun's stonewort</name>
    <dbReference type="NCBI Taxonomy" id="69332"/>
    <lineage>
        <taxon>Eukaryota</taxon>
        <taxon>Viridiplantae</taxon>
        <taxon>Streptophyta</taxon>
        <taxon>Charophyceae</taxon>
        <taxon>Charales</taxon>
        <taxon>Characeae</taxon>
        <taxon>Chara</taxon>
    </lineage>
</organism>
<dbReference type="PANTHER" id="PTHR47725:SF2">
    <property type="entry name" value="UBIQUITIN-LIKE DOMAIN-CONTAINING PROTEIN"/>
    <property type="match status" value="1"/>
</dbReference>
<sequence>MTNMFVRVKRMKTTYFLHVEPSETVLEVKQKLQVLSDQPADAQRLFLMPTKQPLEDHKTLGELKVENDAVVALTYKSPDSDSWEAVNIETPKDSRMEMDNR</sequence>
<proteinExistence type="predicted"/>
<dbReference type="AlphaFoldDB" id="A0A388M952"/>
<dbReference type="InterPro" id="IPR029071">
    <property type="entry name" value="Ubiquitin-like_domsf"/>
</dbReference>
<dbReference type="PANTHER" id="PTHR47725">
    <property type="entry name" value="OS03G0364000 PROTEIN"/>
    <property type="match status" value="1"/>
</dbReference>
<comment type="caution">
    <text evidence="3">The sequence shown here is derived from an EMBL/GenBank/DDBJ whole genome shotgun (WGS) entry which is preliminary data.</text>
</comment>
<feature type="domain" description="Ubiquitin-like" evidence="2">
    <location>
        <begin position="2"/>
        <end position="80"/>
    </location>
</feature>
<evidence type="ECO:0000313" key="3">
    <source>
        <dbReference type="EMBL" id="GBG91045.1"/>
    </source>
</evidence>
<protein>
    <recommendedName>
        <fullName evidence="2">Ubiquitin-like domain-containing protein</fullName>
    </recommendedName>
</protein>
<evidence type="ECO:0000259" key="2">
    <source>
        <dbReference type="PROSITE" id="PS50053"/>
    </source>
</evidence>
<dbReference type="OMA" id="IHCDPTE"/>
<keyword evidence="4" id="KW-1185">Reference proteome</keyword>
<dbReference type="SUPFAM" id="SSF54236">
    <property type="entry name" value="Ubiquitin-like"/>
    <property type="match status" value="1"/>
</dbReference>
<name>A0A388M952_CHABU</name>